<dbReference type="AlphaFoldDB" id="A0AAV4NQA2"/>
<protein>
    <submittedName>
        <fullName evidence="1">Uncharacterized protein</fullName>
    </submittedName>
</protein>
<evidence type="ECO:0000313" key="1">
    <source>
        <dbReference type="EMBL" id="GIX86863.1"/>
    </source>
</evidence>
<name>A0AAV4NQA2_9ARAC</name>
<gene>
    <name evidence="1" type="ORF">CDAR_200591</name>
</gene>
<dbReference type="Proteomes" id="UP001054837">
    <property type="component" value="Unassembled WGS sequence"/>
</dbReference>
<reference evidence="1 2" key="1">
    <citation type="submission" date="2021-06" db="EMBL/GenBank/DDBJ databases">
        <title>Caerostris darwini draft genome.</title>
        <authorList>
            <person name="Kono N."/>
            <person name="Arakawa K."/>
        </authorList>
    </citation>
    <scope>NUCLEOTIDE SEQUENCE [LARGE SCALE GENOMIC DNA]</scope>
</reference>
<sequence length="116" mass="13325">MKRKIFVNDLSSLLSQISYHDYSNSNEKCFQMNCPALRKTPTQVTNSKTFLIQTLLETRKKAVLFALCAKVMEKEHSSFYSSTNEAISFSGHQIWLWARKVSFPLTRTQVTVTKGI</sequence>
<keyword evidence="2" id="KW-1185">Reference proteome</keyword>
<organism evidence="1 2">
    <name type="scientific">Caerostris darwini</name>
    <dbReference type="NCBI Taxonomy" id="1538125"/>
    <lineage>
        <taxon>Eukaryota</taxon>
        <taxon>Metazoa</taxon>
        <taxon>Ecdysozoa</taxon>
        <taxon>Arthropoda</taxon>
        <taxon>Chelicerata</taxon>
        <taxon>Arachnida</taxon>
        <taxon>Araneae</taxon>
        <taxon>Araneomorphae</taxon>
        <taxon>Entelegynae</taxon>
        <taxon>Araneoidea</taxon>
        <taxon>Araneidae</taxon>
        <taxon>Caerostris</taxon>
    </lineage>
</organism>
<dbReference type="EMBL" id="BPLQ01001929">
    <property type="protein sequence ID" value="GIX86863.1"/>
    <property type="molecule type" value="Genomic_DNA"/>
</dbReference>
<accession>A0AAV4NQA2</accession>
<evidence type="ECO:0000313" key="2">
    <source>
        <dbReference type="Proteomes" id="UP001054837"/>
    </source>
</evidence>
<comment type="caution">
    <text evidence="1">The sequence shown here is derived from an EMBL/GenBank/DDBJ whole genome shotgun (WGS) entry which is preliminary data.</text>
</comment>
<proteinExistence type="predicted"/>